<keyword evidence="3" id="KW-1185">Reference proteome</keyword>
<proteinExistence type="predicted"/>
<accession>A0ABS5ELZ8</accession>
<evidence type="ECO:0000259" key="1">
    <source>
        <dbReference type="SMART" id="SM00943"/>
    </source>
</evidence>
<dbReference type="EMBL" id="JAAEDI010000024">
    <property type="protein sequence ID" value="MBR0652061.1"/>
    <property type="molecule type" value="Genomic_DNA"/>
</dbReference>
<evidence type="ECO:0000313" key="3">
    <source>
        <dbReference type="Proteomes" id="UP000698752"/>
    </source>
</evidence>
<feature type="domain" description="DNA primase/polymerase bifunctional N-terminal" evidence="1">
    <location>
        <begin position="26"/>
        <end position="174"/>
    </location>
</feature>
<dbReference type="InterPro" id="IPR015330">
    <property type="entry name" value="DNA_primase/pol_bifunc_N"/>
</dbReference>
<sequence>MQDKLVTTTNSAEVHHGTPERALDLALALARWNFAVFPLFAGKRPGAGSRGHLDASTNAAAIRGLWRRFPGTLVGYATGAASGVDVLDVDLGKHRAARWWWHRYYEHFACYRAYVTPSGGLHIWLRHALGLRCSQSRIFTGIDVRADAGFAVAWWLHGCPLHQHGRLLPWPSWLLSQARPREPLPLRPPLNRSPSPGADADNILSARIAGVLSVVSKAPGGARNNTVYWAACRFAEFVKAGQIGRADAERLLLDAARSIGVEVGEAQRTIRSAFWRGGVS</sequence>
<dbReference type="Pfam" id="PF09250">
    <property type="entry name" value="Prim-Pol"/>
    <property type="match status" value="1"/>
</dbReference>
<comment type="caution">
    <text evidence="2">The sequence shown here is derived from an EMBL/GenBank/DDBJ whole genome shotgun (WGS) entry which is preliminary data.</text>
</comment>
<dbReference type="Proteomes" id="UP000698752">
    <property type="component" value="Unassembled WGS sequence"/>
</dbReference>
<dbReference type="RefSeq" id="WP_211870778.1">
    <property type="nucleotide sequence ID" value="NZ_JAAEDI010000024.1"/>
</dbReference>
<gene>
    <name evidence="2" type="ORF">GXW78_20540</name>
</gene>
<dbReference type="SMART" id="SM00943">
    <property type="entry name" value="Prim-Pol"/>
    <property type="match status" value="1"/>
</dbReference>
<evidence type="ECO:0000313" key="2">
    <source>
        <dbReference type="EMBL" id="MBR0652061.1"/>
    </source>
</evidence>
<dbReference type="CDD" id="cd04859">
    <property type="entry name" value="Prim_Pol"/>
    <property type="match status" value="1"/>
</dbReference>
<name>A0ABS5ELZ8_9PROT</name>
<dbReference type="SUPFAM" id="SSF56747">
    <property type="entry name" value="Prim-pol domain"/>
    <property type="match status" value="1"/>
</dbReference>
<reference evidence="3" key="1">
    <citation type="journal article" date="2021" name="Syst. Appl. Microbiol.">
        <title>Roseomonas hellenica sp. nov., isolated from roots of wild-growing Alkanna tinctoria.</title>
        <authorList>
            <person name="Rat A."/>
            <person name="Naranjo H.D."/>
            <person name="Lebbe L."/>
            <person name="Cnockaert M."/>
            <person name="Krigas N."/>
            <person name="Grigoriadou K."/>
            <person name="Maloupa E."/>
            <person name="Willems A."/>
        </authorList>
    </citation>
    <scope>NUCLEOTIDE SEQUENCE [LARGE SCALE GENOMIC DNA]</scope>
    <source>
        <strain evidence="3">LMG 31159</strain>
    </source>
</reference>
<organism evidence="2 3">
    <name type="scientific">Neoroseomonas terrae</name>
    <dbReference type="NCBI Taxonomy" id="424799"/>
    <lineage>
        <taxon>Bacteria</taxon>
        <taxon>Pseudomonadati</taxon>
        <taxon>Pseudomonadota</taxon>
        <taxon>Alphaproteobacteria</taxon>
        <taxon>Acetobacterales</taxon>
        <taxon>Acetobacteraceae</taxon>
        <taxon>Neoroseomonas</taxon>
    </lineage>
</organism>
<protein>
    <submittedName>
        <fullName evidence="2">Bifunctional DNA primase/polymerase</fullName>
    </submittedName>
</protein>